<evidence type="ECO:0008006" key="4">
    <source>
        <dbReference type="Google" id="ProtNLM"/>
    </source>
</evidence>
<feature type="region of interest" description="Disordered" evidence="1">
    <location>
        <begin position="64"/>
        <end position="90"/>
    </location>
</feature>
<dbReference type="Proteomes" id="UP001499990">
    <property type="component" value="Unassembled WGS sequence"/>
</dbReference>
<proteinExistence type="predicted"/>
<feature type="compositionally biased region" description="Basic and acidic residues" evidence="1">
    <location>
        <begin position="78"/>
        <end position="90"/>
    </location>
</feature>
<evidence type="ECO:0000313" key="2">
    <source>
        <dbReference type="EMBL" id="GAA3371266.1"/>
    </source>
</evidence>
<feature type="compositionally biased region" description="Polar residues" evidence="1">
    <location>
        <begin position="1"/>
        <end position="13"/>
    </location>
</feature>
<evidence type="ECO:0000313" key="3">
    <source>
        <dbReference type="Proteomes" id="UP001499990"/>
    </source>
</evidence>
<dbReference type="EMBL" id="BAAAYL010000001">
    <property type="protein sequence ID" value="GAA3371266.1"/>
    <property type="molecule type" value="Genomic_DNA"/>
</dbReference>
<gene>
    <name evidence="2" type="ORF">GCM10020367_21240</name>
</gene>
<comment type="caution">
    <text evidence="2">The sequence shown here is derived from an EMBL/GenBank/DDBJ whole genome shotgun (WGS) entry which is preliminary data.</text>
</comment>
<organism evidence="2 3">
    <name type="scientific">Streptomyces sannanensis</name>
    <dbReference type="NCBI Taxonomy" id="285536"/>
    <lineage>
        <taxon>Bacteria</taxon>
        <taxon>Bacillati</taxon>
        <taxon>Actinomycetota</taxon>
        <taxon>Actinomycetes</taxon>
        <taxon>Kitasatosporales</taxon>
        <taxon>Streptomycetaceae</taxon>
        <taxon>Streptomyces</taxon>
    </lineage>
</organism>
<keyword evidence="3" id="KW-1185">Reference proteome</keyword>
<sequence length="90" mass="9661">MAEPNPTRTQKQPTPAPGTRVSVRVDKTLSDDLGVILHSGCTTSDAVRHAVGLLAAIYYSEWATSPRPDGTPPLLSDVVKKHSNPDDQQV</sequence>
<evidence type="ECO:0000256" key="1">
    <source>
        <dbReference type="SAM" id="MobiDB-lite"/>
    </source>
</evidence>
<dbReference type="RefSeq" id="WP_345036043.1">
    <property type="nucleotide sequence ID" value="NZ_BAAAYL010000001.1"/>
</dbReference>
<accession>A0ABP6S950</accession>
<name>A0ABP6S950_9ACTN</name>
<feature type="region of interest" description="Disordered" evidence="1">
    <location>
        <begin position="1"/>
        <end position="21"/>
    </location>
</feature>
<protein>
    <recommendedName>
        <fullName evidence="4">CopG family transcriptional regulator</fullName>
    </recommendedName>
</protein>
<reference evidence="3" key="1">
    <citation type="journal article" date="2019" name="Int. J. Syst. Evol. Microbiol.">
        <title>The Global Catalogue of Microorganisms (GCM) 10K type strain sequencing project: providing services to taxonomists for standard genome sequencing and annotation.</title>
        <authorList>
            <consortium name="The Broad Institute Genomics Platform"/>
            <consortium name="The Broad Institute Genome Sequencing Center for Infectious Disease"/>
            <person name="Wu L."/>
            <person name="Ma J."/>
        </authorList>
    </citation>
    <scope>NUCLEOTIDE SEQUENCE [LARGE SCALE GENOMIC DNA]</scope>
    <source>
        <strain evidence="3">JCM 9651</strain>
    </source>
</reference>